<comment type="caution">
    <text evidence="1">The sequence shown here is derived from an EMBL/GenBank/DDBJ whole genome shotgun (WGS) entry which is preliminary data.</text>
</comment>
<gene>
    <name evidence="1" type="ORF">NRB20_68830</name>
</gene>
<protein>
    <recommendedName>
        <fullName evidence="3">SRPBCC family protein</fullName>
    </recommendedName>
</protein>
<dbReference type="InterPro" id="IPR023393">
    <property type="entry name" value="START-like_dom_sf"/>
</dbReference>
<dbReference type="AlphaFoldDB" id="A0A7K0DE47"/>
<dbReference type="EMBL" id="WEGK01000023">
    <property type="protein sequence ID" value="MQY23751.1"/>
    <property type="molecule type" value="Genomic_DNA"/>
</dbReference>
<dbReference type="CDD" id="cd07812">
    <property type="entry name" value="SRPBCC"/>
    <property type="match status" value="1"/>
</dbReference>
<evidence type="ECO:0000313" key="1">
    <source>
        <dbReference type="EMBL" id="MQY23751.1"/>
    </source>
</evidence>
<name>A0A7K0DE47_9NOCA</name>
<dbReference type="Pfam" id="PF10604">
    <property type="entry name" value="Polyketide_cyc2"/>
    <property type="match status" value="1"/>
</dbReference>
<proteinExistence type="predicted"/>
<keyword evidence="2" id="KW-1185">Reference proteome</keyword>
<dbReference type="SUPFAM" id="SSF55961">
    <property type="entry name" value="Bet v1-like"/>
    <property type="match status" value="1"/>
</dbReference>
<organism evidence="1 2">
    <name type="scientific">Nocardia macrotermitis</name>
    <dbReference type="NCBI Taxonomy" id="2585198"/>
    <lineage>
        <taxon>Bacteria</taxon>
        <taxon>Bacillati</taxon>
        <taxon>Actinomycetota</taxon>
        <taxon>Actinomycetes</taxon>
        <taxon>Mycobacteriales</taxon>
        <taxon>Nocardiaceae</taxon>
        <taxon>Nocardia</taxon>
    </lineage>
</organism>
<dbReference type="Proteomes" id="UP000438448">
    <property type="component" value="Unassembled WGS sequence"/>
</dbReference>
<reference evidence="1 2" key="1">
    <citation type="submission" date="2019-10" db="EMBL/GenBank/DDBJ databases">
        <title>Nocardia macrotermitis sp. nov. and Nocardia aurantia sp. nov., isolated from the gut of fungus growing-termite Macrotermes natalensis.</title>
        <authorList>
            <person name="Benndorf R."/>
            <person name="Schwitalla J."/>
            <person name="Martin K."/>
            <person name="De Beer W."/>
            <person name="Kaster A.-K."/>
            <person name="Vollmers J."/>
            <person name="Poulsen M."/>
            <person name="Beemelmanns C."/>
        </authorList>
    </citation>
    <scope>NUCLEOTIDE SEQUENCE [LARGE SCALE GENOMIC DNA]</scope>
    <source>
        <strain evidence="1 2">RB20</strain>
    </source>
</reference>
<dbReference type="InterPro" id="IPR019587">
    <property type="entry name" value="Polyketide_cyclase/dehydratase"/>
</dbReference>
<accession>A0A7K0DE47</accession>
<evidence type="ECO:0000313" key="2">
    <source>
        <dbReference type="Proteomes" id="UP000438448"/>
    </source>
</evidence>
<evidence type="ECO:0008006" key="3">
    <source>
        <dbReference type="Google" id="ProtNLM"/>
    </source>
</evidence>
<sequence>MRDDTLDKIVKYQPSHTPEATLPNPLEATIEIAAPPERVWAVLSDLKRMPEFSPDTIRMVPLGTVRAGTWTVNLNHNKYYYPTSSRILRFEPDRVFSFRMNENRTIWSYTLEPTASGTRVTERREVPDGVAKPVRVMINALLGGEQEFESGLVAGMNETLSKIKTAVES</sequence>
<dbReference type="Gene3D" id="3.30.530.20">
    <property type="match status" value="1"/>
</dbReference>